<evidence type="ECO:0000256" key="1">
    <source>
        <dbReference type="SAM" id="MobiDB-lite"/>
    </source>
</evidence>
<protein>
    <recommendedName>
        <fullName evidence="5">Cysteine rich repeat-containing protein</fullName>
    </recommendedName>
</protein>
<keyword evidence="2" id="KW-0732">Signal</keyword>
<organism evidence="3 4">
    <name type="scientific">Paraburkholderia kururiensis</name>
    <dbReference type="NCBI Taxonomy" id="984307"/>
    <lineage>
        <taxon>Bacteria</taxon>
        <taxon>Pseudomonadati</taxon>
        <taxon>Pseudomonadota</taxon>
        <taxon>Betaproteobacteria</taxon>
        <taxon>Burkholderiales</taxon>
        <taxon>Burkholderiaceae</taxon>
        <taxon>Paraburkholderia</taxon>
    </lineage>
</organism>
<feature type="region of interest" description="Disordered" evidence="1">
    <location>
        <begin position="75"/>
        <end position="97"/>
    </location>
</feature>
<evidence type="ECO:0000313" key="4">
    <source>
        <dbReference type="Proteomes" id="UP001325479"/>
    </source>
</evidence>
<feature type="signal peptide" evidence="2">
    <location>
        <begin position="1"/>
        <end position="28"/>
    </location>
</feature>
<gene>
    <name evidence="3" type="ORF">U0042_28955</name>
</gene>
<feature type="compositionally biased region" description="Polar residues" evidence="1">
    <location>
        <begin position="77"/>
        <end position="97"/>
    </location>
</feature>
<accession>A0ABZ0WKX0</accession>
<evidence type="ECO:0008006" key="5">
    <source>
        <dbReference type="Google" id="ProtNLM"/>
    </source>
</evidence>
<dbReference type="Proteomes" id="UP001325479">
    <property type="component" value="Chromosome"/>
</dbReference>
<reference evidence="3 4" key="1">
    <citation type="submission" date="2023-12" db="EMBL/GenBank/DDBJ databases">
        <title>Genome sequencing and assembly of bacterial species from a model synthetic community.</title>
        <authorList>
            <person name="Hogle S.L."/>
        </authorList>
    </citation>
    <scope>NUCLEOTIDE SEQUENCE [LARGE SCALE GENOMIC DNA]</scope>
    <source>
        <strain evidence="3 4">HAMBI 2494</strain>
    </source>
</reference>
<sequence>MNIRVSTNAVLACALFVAGLALSGSSHAQSRKQEESACKGDAFHFCAEDIPNRQKIAHCLQSHYDELKPACQAMFSKPSQRSTPSQPASTGTGAQSS</sequence>
<keyword evidence="4" id="KW-1185">Reference proteome</keyword>
<proteinExistence type="predicted"/>
<evidence type="ECO:0000256" key="2">
    <source>
        <dbReference type="SAM" id="SignalP"/>
    </source>
</evidence>
<dbReference type="RefSeq" id="WP_198665322.1">
    <property type="nucleotide sequence ID" value="NZ_CP139965.1"/>
</dbReference>
<dbReference type="EMBL" id="CP139965">
    <property type="protein sequence ID" value="WQD77999.1"/>
    <property type="molecule type" value="Genomic_DNA"/>
</dbReference>
<evidence type="ECO:0000313" key="3">
    <source>
        <dbReference type="EMBL" id="WQD77999.1"/>
    </source>
</evidence>
<name>A0ABZ0WKX0_9BURK</name>
<feature type="chain" id="PRO_5047078062" description="Cysteine rich repeat-containing protein" evidence="2">
    <location>
        <begin position="29"/>
        <end position="97"/>
    </location>
</feature>